<accession>A0A7W3LYF2</accession>
<dbReference type="EMBL" id="JACJIA010000016">
    <property type="protein sequence ID" value="MBA8956522.1"/>
    <property type="molecule type" value="Genomic_DNA"/>
</dbReference>
<keyword evidence="2" id="KW-1133">Transmembrane helix</keyword>
<feature type="compositionally biased region" description="Basic and acidic residues" evidence="1">
    <location>
        <begin position="1"/>
        <end position="16"/>
    </location>
</feature>
<dbReference type="RefSeq" id="WP_182848428.1">
    <property type="nucleotide sequence ID" value="NZ_BAAALP010000050.1"/>
</dbReference>
<evidence type="ECO:0000313" key="3">
    <source>
        <dbReference type="EMBL" id="MBA8956522.1"/>
    </source>
</evidence>
<keyword evidence="2" id="KW-0812">Transmembrane</keyword>
<feature type="region of interest" description="Disordered" evidence="1">
    <location>
        <begin position="68"/>
        <end position="98"/>
    </location>
</feature>
<organism evidence="3 4">
    <name type="scientific">Actinomadura namibiensis</name>
    <dbReference type="NCBI Taxonomy" id="182080"/>
    <lineage>
        <taxon>Bacteria</taxon>
        <taxon>Bacillati</taxon>
        <taxon>Actinomycetota</taxon>
        <taxon>Actinomycetes</taxon>
        <taxon>Streptosporangiales</taxon>
        <taxon>Thermomonosporaceae</taxon>
        <taxon>Actinomadura</taxon>
    </lineage>
</organism>
<name>A0A7W3LYF2_ACTNM</name>
<gene>
    <name evidence="3" type="ORF">HNR61_008205</name>
</gene>
<proteinExistence type="predicted"/>
<dbReference type="PANTHER" id="PTHR39162">
    <property type="entry name" value="GLL3345 PROTEIN"/>
    <property type="match status" value="1"/>
</dbReference>
<evidence type="ECO:0000256" key="2">
    <source>
        <dbReference type="SAM" id="Phobius"/>
    </source>
</evidence>
<dbReference type="PANTHER" id="PTHR39162:SF1">
    <property type="entry name" value="SPORULATION PROTEIN YTFJ"/>
    <property type="match status" value="1"/>
</dbReference>
<dbReference type="AlphaFoldDB" id="A0A7W3LYF2"/>
<feature type="transmembrane region" description="Helical" evidence="2">
    <location>
        <begin position="121"/>
        <end position="142"/>
    </location>
</feature>
<protein>
    <submittedName>
        <fullName evidence="3">Putative spore protein YtfJ</fullName>
    </submittedName>
</protein>
<feature type="region of interest" description="Disordered" evidence="1">
    <location>
        <begin position="1"/>
        <end position="24"/>
    </location>
</feature>
<keyword evidence="4" id="KW-1185">Reference proteome</keyword>
<comment type="caution">
    <text evidence="3">The sequence shown here is derived from an EMBL/GenBank/DDBJ whole genome shotgun (WGS) entry which is preliminary data.</text>
</comment>
<keyword evidence="2" id="KW-0472">Membrane</keyword>
<reference evidence="3 4" key="1">
    <citation type="submission" date="2020-08" db="EMBL/GenBank/DDBJ databases">
        <title>Genomic Encyclopedia of Type Strains, Phase IV (KMG-IV): sequencing the most valuable type-strain genomes for metagenomic binning, comparative biology and taxonomic classification.</title>
        <authorList>
            <person name="Goeker M."/>
        </authorList>
    </citation>
    <scope>NUCLEOTIDE SEQUENCE [LARGE SCALE GENOMIC DNA]</scope>
    <source>
        <strain evidence="3 4">DSM 44197</strain>
    </source>
</reference>
<dbReference type="Pfam" id="PF09579">
    <property type="entry name" value="Spore_YtfJ"/>
    <property type="match status" value="1"/>
</dbReference>
<evidence type="ECO:0000256" key="1">
    <source>
        <dbReference type="SAM" id="MobiDB-lite"/>
    </source>
</evidence>
<sequence>MTTPEVRDAEAREQAERAAAGPASHLVEQIAERLGGRATAKAVYGDPVEYGGVTVIPVARVGYGFGVGAGQGRRRGGEGREDEEGSGGGGGGGVSATPVGYIEIKDGQATFRPVRDPVTDVLVPGLFVLLGTVGPLVVRRLLNRRR</sequence>
<evidence type="ECO:0000313" key="4">
    <source>
        <dbReference type="Proteomes" id="UP000572680"/>
    </source>
</evidence>
<dbReference type="Proteomes" id="UP000572680">
    <property type="component" value="Unassembled WGS sequence"/>
</dbReference>
<dbReference type="InterPro" id="IPR014229">
    <property type="entry name" value="Spore_YtfJ"/>
</dbReference>